<keyword evidence="3" id="KW-1185">Reference proteome</keyword>
<feature type="non-terminal residue" evidence="2">
    <location>
        <position position="1"/>
    </location>
</feature>
<feature type="region of interest" description="Disordered" evidence="1">
    <location>
        <begin position="92"/>
        <end position="167"/>
    </location>
</feature>
<dbReference type="EMBL" id="CP111013">
    <property type="protein sequence ID" value="WAQ96204.1"/>
    <property type="molecule type" value="Genomic_DNA"/>
</dbReference>
<name>A0ABY7DFY5_MYAAR</name>
<proteinExistence type="predicted"/>
<gene>
    <name evidence="2" type="ORF">MAR_028894</name>
</gene>
<dbReference type="Proteomes" id="UP001164746">
    <property type="component" value="Chromosome 2"/>
</dbReference>
<feature type="non-terminal residue" evidence="2">
    <location>
        <position position="167"/>
    </location>
</feature>
<evidence type="ECO:0000313" key="3">
    <source>
        <dbReference type="Proteomes" id="UP001164746"/>
    </source>
</evidence>
<feature type="compositionally biased region" description="Polar residues" evidence="1">
    <location>
        <begin position="133"/>
        <end position="149"/>
    </location>
</feature>
<feature type="compositionally biased region" description="Low complexity" evidence="1">
    <location>
        <begin position="150"/>
        <end position="159"/>
    </location>
</feature>
<evidence type="ECO:0000313" key="2">
    <source>
        <dbReference type="EMBL" id="WAQ96204.1"/>
    </source>
</evidence>
<sequence>DVVNGTVNKNHSNEKMFQAEICTPTKDNKDYYHMVFDSEEEDSCSTFTCGSQLEKCESDATVDSSTESDIVSKWVDHELRKIKRNLSREEVMKKPRIQAQSPDLFEISEQLHASPPRPPSIPASQGFSPVGQGYTQGQESMDGSSLVTPDTSDTSLGSLTGLGKGDH</sequence>
<organism evidence="2 3">
    <name type="scientific">Mya arenaria</name>
    <name type="common">Soft-shell clam</name>
    <dbReference type="NCBI Taxonomy" id="6604"/>
    <lineage>
        <taxon>Eukaryota</taxon>
        <taxon>Metazoa</taxon>
        <taxon>Spiralia</taxon>
        <taxon>Lophotrochozoa</taxon>
        <taxon>Mollusca</taxon>
        <taxon>Bivalvia</taxon>
        <taxon>Autobranchia</taxon>
        <taxon>Heteroconchia</taxon>
        <taxon>Euheterodonta</taxon>
        <taxon>Imparidentia</taxon>
        <taxon>Neoheterodontei</taxon>
        <taxon>Myida</taxon>
        <taxon>Myoidea</taxon>
        <taxon>Myidae</taxon>
        <taxon>Mya</taxon>
    </lineage>
</organism>
<evidence type="ECO:0000256" key="1">
    <source>
        <dbReference type="SAM" id="MobiDB-lite"/>
    </source>
</evidence>
<reference evidence="2" key="1">
    <citation type="submission" date="2022-11" db="EMBL/GenBank/DDBJ databases">
        <title>Centuries of genome instability and evolution in soft-shell clam transmissible cancer (bioRxiv).</title>
        <authorList>
            <person name="Hart S.F.M."/>
            <person name="Yonemitsu M.A."/>
            <person name="Giersch R.M."/>
            <person name="Beal B.F."/>
            <person name="Arriagada G."/>
            <person name="Davis B.W."/>
            <person name="Ostrander E.A."/>
            <person name="Goff S.P."/>
            <person name="Metzger M.J."/>
        </authorList>
    </citation>
    <scope>NUCLEOTIDE SEQUENCE</scope>
    <source>
        <strain evidence="2">MELC-2E11</strain>
        <tissue evidence="2">Siphon/mantle</tissue>
    </source>
</reference>
<accession>A0ABY7DFY5</accession>
<protein>
    <submittedName>
        <fullName evidence="2">Uncharacterized protein</fullName>
    </submittedName>
</protein>